<dbReference type="AlphaFoldDB" id="A0A4Q2M8I1"/>
<dbReference type="EMBL" id="JACCBI010000001">
    <property type="protein sequence ID" value="NYD68193.1"/>
    <property type="molecule type" value="Genomic_DNA"/>
</dbReference>
<reference evidence="2 5" key="2">
    <citation type="submission" date="2020-07" db="EMBL/GenBank/DDBJ databases">
        <title>Sequencing the genomes of 1000 actinobacteria strains.</title>
        <authorList>
            <person name="Klenk H.-P."/>
        </authorList>
    </citation>
    <scope>NUCLEOTIDE SEQUENCE [LARGE SCALE GENOMIC DNA]</scope>
    <source>
        <strain evidence="2 5">DSM 23870</strain>
    </source>
</reference>
<evidence type="ECO:0000259" key="1">
    <source>
        <dbReference type="PROSITE" id="PS51664"/>
    </source>
</evidence>
<keyword evidence="2" id="KW-0689">Ribosomal protein</keyword>
<sequence>MTRIAVYALGADRLVVCGDAGERWVLDVGAERLGEPAVVQVLDGLRASGPDAVSPVCGEHDAIVGSLADVVELGARDADAGASVVVWRYGSRHVRMLLDGRGRHRNALDARDALLSTVDDAEMARAFARHPLVDDVVLARTGRLDAPTPGVLQCADDGGWGDHAIDPAPLVDALTGILHRVRKRPVDLALPPGFEHWHAELPFLSSIDARWLPDPLAPAGAFIGAVESGREAAIRSGVAHYCGAYLGQGARVYASEAELAGERVLTIAQWRPHDPVLDREPGFPFAPVAPDERLWWLRGSDDDGPCVTPLSLVHAGYLQAALPGMRATNGHNLGGLQAGASLAEAVERACAHVVAHDAVARWWDSGDALGEVPVPSVVADAWGGSDLALRVLAVPAVGGLPVRLAVVDDGHANIVSLGFAGHADADEAGVLAVVEALIQHASARDLDRPDSLIRDAGKLGNGGVAGLREHSPARDYADAFGDDHRGLIDPMAHVQFGLDPRVVAETRRRVVGAGVPAGSTSAAAATSAATSARRALRDTGHRVVTVDVTTDRVRRAGMHAARVLVPGLARLQPAAFPLTVGGGTPYPGW</sequence>
<accession>A0A4Q2M8I1</accession>
<protein>
    <submittedName>
        <fullName evidence="2">Ribosomal protein S12 methylthiotransferase accessory factor</fullName>
    </submittedName>
</protein>
<dbReference type="RefSeq" id="WP_129171932.1">
    <property type="nucleotide sequence ID" value="NZ_JACCBI010000001.1"/>
</dbReference>
<reference evidence="3 4" key="1">
    <citation type="submission" date="2019-01" db="EMBL/GenBank/DDBJ databases">
        <title>Agromyces.</title>
        <authorList>
            <person name="Li J."/>
        </authorList>
    </citation>
    <scope>NUCLEOTIDE SEQUENCE [LARGE SCALE GENOMIC DNA]</scope>
    <source>
        <strain evidence="3 4">DSM 23870</strain>
    </source>
</reference>
<evidence type="ECO:0000313" key="4">
    <source>
        <dbReference type="Proteomes" id="UP000292686"/>
    </source>
</evidence>
<dbReference type="Proteomes" id="UP000581087">
    <property type="component" value="Unassembled WGS sequence"/>
</dbReference>
<gene>
    <name evidence="2" type="ORF">BJ972_002712</name>
    <name evidence="3" type="ORF">ESP50_00210</name>
</gene>
<proteinExistence type="predicted"/>
<dbReference type="InterPro" id="IPR003776">
    <property type="entry name" value="YcaO-like_dom"/>
</dbReference>
<evidence type="ECO:0000313" key="5">
    <source>
        <dbReference type="Proteomes" id="UP000581087"/>
    </source>
</evidence>
<dbReference type="Proteomes" id="UP000292686">
    <property type="component" value="Unassembled WGS sequence"/>
</dbReference>
<organism evidence="3 4">
    <name type="scientific">Agromyces atrinae</name>
    <dbReference type="NCBI Taxonomy" id="592376"/>
    <lineage>
        <taxon>Bacteria</taxon>
        <taxon>Bacillati</taxon>
        <taxon>Actinomycetota</taxon>
        <taxon>Actinomycetes</taxon>
        <taxon>Micrococcales</taxon>
        <taxon>Microbacteriaceae</taxon>
        <taxon>Agromyces</taxon>
    </lineage>
</organism>
<keyword evidence="2" id="KW-0687">Ribonucleoprotein</keyword>
<feature type="domain" description="YcaO" evidence="1">
    <location>
        <begin position="220"/>
        <end position="589"/>
    </location>
</feature>
<dbReference type="OrthoDB" id="5125796at2"/>
<name>A0A4Q2M8I1_9MICO</name>
<keyword evidence="2" id="KW-0808">Transferase</keyword>
<keyword evidence="4" id="KW-1185">Reference proteome</keyword>
<dbReference type="GO" id="GO:0016740">
    <property type="term" value="F:transferase activity"/>
    <property type="evidence" value="ECO:0007669"/>
    <property type="project" value="UniProtKB-KW"/>
</dbReference>
<evidence type="ECO:0000313" key="2">
    <source>
        <dbReference type="EMBL" id="NYD68193.1"/>
    </source>
</evidence>
<dbReference type="EMBL" id="SDPM01000001">
    <property type="protein sequence ID" value="RXZ87667.1"/>
    <property type="molecule type" value="Genomic_DNA"/>
</dbReference>
<dbReference type="PROSITE" id="PS51664">
    <property type="entry name" value="YCAO"/>
    <property type="match status" value="1"/>
</dbReference>
<dbReference type="GO" id="GO:0005840">
    <property type="term" value="C:ribosome"/>
    <property type="evidence" value="ECO:0007669"/>
    <property type="project" value="UniProtKB-KW"/>
</dbReference>
<evidence type="ECO:0000313" key="3">
    <source>
        <dbReference type="EMBL" id="RXZ87667.1"/>
    </source>
</evidence>
<comment type="caution">
    <text evidence="3">The sequence shown here is derived from an EMBL/GenBank/DDBJ whole genome shotgun (WGS) entry which is preliminary data.</text>
</comment>
<dbReference type="Pfam" id="PF02624">
    <property type="entry name" value="YcaO"/>
    <property type="match status" value="1"/>
</dbReference>